<keyword evidence="2" id="KW-1185">Reference proteome</keyword>
<sequence>MAAAFDFVRRREWFDLARSRKSTLQVENGTAYPKRRTAHGPGTPRESKPASSMTRVGRRSLRTARSVMLPPHLDAARIWPFAENSKTY</sequence>
<evidence type="ECO:0000313" key="2">
    <source>
        <dbReference type="Proteomes" id="UP001638806"/>
    </source>
</evidence>
<reference evidence="1" key="1">
    <citation type="submission" date="2024-12" db="EMBL/GenBank/DDBJ databases">
        <title>Comparative genomics and development of molecular markers within Purpureocillium lilacinum and among Purpureocillium species.</title>
        <authorList>
            <person name="Yeh Z.-Y."/>
            <person name="Ni N.-T."/>
            <person name="Lo P.-H."/>
            <person name="Mushyakhwo K."/>
            <person name="Lin C.-F."/>
            <person name="Nai Y.-S."/>
        </authorList>
    </citation>
    <scope>NUCLEOTIDE SEQUENCE</scope>
    <source>
        <strain evidence="1">NCHU-NPUST-175</strain>
    </source>
</reference>
<organism evidence="1 2">
    <name type="scientific">Purpureocillium lilacinum</name>
    <name type="common">Paecilomyces lilacinus</name>
    <dbReference type="NCBI Taxonomy" id="33203"/>
    <lineage>
        <taxon>Eukaryota</taxon>
        <taxon>Fungi</taxon>
        <taxon>Dikarya</taxon>
        <taxon>Ascomycota</taxon>
        <taxon>Pezizomycotina</taxon>
        <taxon>Sordariomycetes</taxon>
        <taxon>Hypocreomycetidae</taxon>
        <taxon>Hypocreales</taxon>
        <taxon>Ophiocordycipitaceae</taxon>
        <taxon>Purpureocillium</taxon>
    </lineage>
</organism>
<protein>
    <submittedName>
        <fullName evidence="1">Uncharacterized protein</fullName>
    </submittedName>
</protein>
<comment type="caution">
    <text evidence="1">The sequence shown here is derived from an EMBL/GenBank/DDBJ whole genome shotgun (WGS) entry which is preliminary data.</text>
</comment>
<dbReference type="EMBL" id="JBGNUJ010000010">
    <property type="protein sequence ID" value="KAL3954371.1"/>
    <property type="molecule type" value="Genomic_DNA"/>
</dbReference>
<evidence type="ECO:0000313" key="1">
    <source>
        <dbReference type="EMBL" id="KAL3954371.1"/>
    </source>
</evidence>
<gene>
    <name evidence="1" type="ORF">ACCO45_009934</name>
</gene>
<accession>A0ACC4DG13</accession>
<proteinExistence type="predicted"/>
<name>A0ACC4DG13_PURLI</name>
<dbReference type="Proteomes" id="UP001638806">
    <property type="component" value="Unassembled WGS sequence"/>
</dbReference>